<dbReference type="STRING" id="526222.Desal_1234"/>
<organism evidence="4 5">
    <name type="scientific">Maridesulfovibrio salexigens (strain ATCC 14822 / DSM 2638 / NCIMB 8403 / VKM B-1763)</name>
    <name type="common">Desulfovibrio salexigens</name>
    <dbReference type="NCBI Taxonomy" id="526222"/>
    <lineage>
        <taxon>Bacteria</taxon>
        <taxon>Pseudomonadati</taxon>
        <taxon>Thermodesulfobacteriota</taxon>
        <taxon>Desulfovibrionia</taxon>
        <taxon>Desulfovibrionales</taxon>
        <taxon>Desulfovibrionaceae</taxon>
        <taxon>Maridesulfovibrio</taxon>
    </lineage>
</organism>
<feature type="repeat" description="TPR" evidence="3">
    <location>
        <begin position="119"/>
        <end position="152"/>
    </location>
</feature>
<dbReference type="InterPro" id="IPR036737">
    <property type="entry name" value="OmpA-like_sf"/>
</dbReference>
<dbReference type="SMART" id="SM00028">
    <property type="entry name" value="TPR"/>
    <property type="match status" value="4"/>
</dbReference>
<dbReference type="Pfam" id="PF13432">
    <property type="entry name" value="TPR_16"/>
    <property type="match status" value="1"/>
</dbReference>
<reference evidence="4 5" key="1">
    <citation type="submission" date="2009-06" db="EMBL/GenBank/DDBJ databases">
        <title>Complete sequence of Desulfovibrio salexigens DSM 2638.</title>
        <authorList>
            <consortium name="US DOE Joint Genome Institute"/>
            <person name="Lucas S."/>
            <person name="Copeland A."/>
            <person name="Lapidus A."/>
            <person name="Glavina del Rio T."/>
            <person name="Tice H."/>
            <person name="Bruce D."/>
            <person name="Goodwin L."/>
            <person name="Pitluck S."/>
            <person name="Munk A.C."/>
            <person name="Brettin T."/>
            <person name="Detter J.C."/>
            <person name="Han C."/>
            <person name="Tapia R."/>
            <person name="Larimer F."/>
            <person name="Land M."/>
            <person name="Hauser L."/>
            <person name="Kyrpides N."/>
            <person name="Anderson I."/>
            <person name="Wall J.D."/>
            <person name="Arkin A.P."/>
            <person name="Dehal P."/>
            <person name="Chivian D."/>
            <person name="Giles B."/>
            <person name="Hazen T.C."/>
        </authorList>
    </citation>
    <scope>NUCLEOTIDE SEQUENCE [LARGE SCALE GENOMIC DNA]</scope>
    <source>
        <strain evidence="5">ATCC 14822 / DSM 2638 / NCIMB 8403 / VKM B-1763</strain>
    </source>
</reference>
<evidence type="ECO:0000313" key="5">
    <source>
        <dbReference type="Proteomes" id="UP000002601"/>
    </source>
</evidence>
<dbReference type="InterPro" id="IPR011990">
    <property type="entry name" value="TPR-like_helical_dom_sf"/>
</dbReference>
<accession>C6C1Q1</accession>
<feature type="repeat" description="TPR" evidence="3">
    <location>
        <begin position="85"/>
        <end position="118"/>
    </location>
</feature>
<evidence type="ECO:0000313" key="4">
    <source>
        <dbReference type="EMBL" id="ACS79297.1"/>
    </source>
</evidence>
<dbReference type="HOGENOM" id="CLU_873535_0_0_7"/>
<dbReference type="Gene3D" id="1.25.40.10">
    <property type="entry name" value="Tetratricopeptide repeat domain"/>
    <property type="match status" value="1"/>
</dbReference>
<gene>
    <name evidence="4" type="ordered locus">Desal_1234</name>
</gene>
<keyword evidence="1" id="KW-0677">Repeat</keyword>
<dbReference type="KEGG" id="dsa:Desal_1234"/>
<dbReference type="RefSeq" id="WP_015851115.1">
    <property type="nucleotide sequence ID" value="NC_012881.1"/>
</dbReference>
<keyword evidence="2 3" id="KW-0802">TPR repeat</keyword>
<dbReference type="EMBL" id="CP001649">
    <property type="protein sequence ID" value="ACS79297.1"/>
    <property type="molecule type" value="Genomic_DNA"/>
</dbReference>
<evidence type="ECO:0000256" key="1">
    <source>
        <dbReference type="ARBA" id="ARBA00022737"/>
    </source>
</evidence>
<sequence length="322" mass="37017">MRLIIMLGHIFWIIMLSGCAQFSGPYYLNHGEFEDGIRVLSEELSEDPEDSTAAYYLGRYYLALDEPEQASTLLQKAARLDPDNSEYRFWVGVAYWALDDFKEEQSSYRQALSIDEDNISANLYLAHSYLDEGKFVEALGLYDKVLVMDKYNPQALYNRADILTRQGLHEQARKEWKKFLEYYPDGSLAVYGTEQLNHLGDFSYRNFILGKRNVTLRAIRFKSGTVKSDLESSLSLRVLAAIMKADKENAFHIVAYCKGNSELAKARAKHIRNHILNAHPGIDAGRLPLSWFGVEEKIRRGDRTFKLNDSIRFITVLKKEES</sequence>
<dbReference type="SUPFAM" id="SSF48452">
    <property type="entry name" value="TPR-like"/>
    <property type="match status" value="1"/>
</dbReference>
<dbReference type="PANTHER" id="PTHR45586:SF1">
    <property type="entry name" value="LIPOPOLYSACCHARIDE ASSEMBLY PROTEIN B"/>
    <property type="match status" value="1"/>
</dbReference>
<dbReference type="OrthoDB" id="5430410at2"/>
<dbReference type="eggNOG" id="COG0457">
    <property type="taxonomic scope" value="Bacteria"/>
</dbReference>
<dbReference type="Proteomes" id="UP000002601">
    <property type="component" value="Chromosome"/>
</dbReference>
<evidence type="ECO:0000256" key="2">
    <source>
        <dbReference type="ARBA" id="ARBA00022803"/>
    </source>
</evidence>
<name>C6C1Q1_MARSD</name>
<dbReference type="AlphaFoldDB" id="C6C1Q1"/>
<keyword evidence="5" id="KW-1185">Reference proteome</keyword>
<dbReference type="Pfam" id="PF14559">
    <property type="entry name" value="TPR_19"/>
    <property type="match status" value="1"/>
</dbReference>
<dbReference type="PROSITE" id="PS50005">
    <property type="entry name" value="TPR"/>
    <property type="match status" value="3"/>
</dbReference>
<dbReference type="InterPro" id="IPR051012">
    <property type="entry name" value="CellSynth/LPSAsmb/PSIAsmb"/>
</dbReference>
<dbReference type="PROSITE" id="PS51257">
    <property type="entry name" value="PROKAR_LIPOPROTEIN"/>
    <property type="match status" value="1"/>
</dbReference>
<dbReference type="SUPFAM" id="SSF103088">
    <property type="entry name" value="OmpA-like"/>
    <property type="match status" value="1"/>
</dbReference>
<dbReference type="PANTHER" id="PTHR45586">
    <property type="entry name" value="TPR REPEAT-CONTAINING PROTEIN PA4667"/>
    <property type="match status" value="1"/>
</dbReference>
<dbReference type="InterPro" id="IPR019734">
    <property type="entry name" value="TPR_rpt"/>
</dbReference>
<proteinExistence type="predicted"/>
<protein>
    <submittedName>
        <fullName evidence="4">Tetratricopeptide TPR_2 repeat protein</fullName>
    </submittedName>
</protein>
<evidence type="ECO:0000256" key="3">
    <source>
        <dbReference type="PROSITE-ProRule" id="PRU00339"/>
    </source>
</evidence>
<feature type="repeat" description="TPR" evidence="3">
    <location>
        <begin position="51"/>
        <end position="84"/>
    </location>
</feature>